<dbReference type="InParanoid" id="I3TFV3"/>
<dbReference type="HOGENOM" id="CLU_1269989_0_0_2"/>
<dbReference type="AlphaFoldDB" id="I3TFV3"/>
<dbReference type="KEGG" id="thg:TCELL_1218"/>
<gene>
    <name evidence="2" type="ordered locus">TCELL_1218</name>
</gene>
<proteinExistence type="predicted"/>
<feature type="transmembrane region" description="Helical" evidence="1">
    <location>
        <begin position="188"/>
        <end position="209"/>
    </location>
</feature>
<evidence type="ECO:0000313" key="3">
    <source>
        <dbReference type="Proteomes" id="UP000005270"/>
    </source>
</evidence>
<name>I3TFV3_THEC1</name>
<organism evidence="2 3">
    <name type="scientific">Thermogladius calderae (strain DSM 22663 / VKM B-2946 / 1633)</name>
    <dbReference type="NCBI Taxonomy" id="1184251"/>
    <lineage>
        <taxon>Archaea</taxon>
        <taxon>Thermoproteota</taxon>
        <taxon>Thermoprotei</taxon>
        <taxon>Desulfurococcales</taxon>
        <taxon>Desulfurococcaceae</taxon>
        <taxon>Thermogladius</taxon>
    </lineage>
</organism>
<dbReference type="eggNOG" id="arCOG12460">
    <property type="taxonomic scope" value="Archaea"/>
</dbReference>
<dbReference type="Proteomes" id="UP000005270">
    <property type="component" value="Chromosome"/>
</dbReference>
<feature type="transmembrane region" description="Helical" evidence="1">
    <location>
        <begin position="47"/>
        <end position="66"/>
    </location>
</feature>
<feature type="transmembrane region" description="Helical" evidence="1">
    <location>
        <begin position="12"/>
        <end position="35"/>
    </location>
</feature>
<feature type="transmembrane region" description="Helical" evidence="1">
    <location>
        <begin position="133"/>
        <end position="154"/>
    </location>
</feature>
<protein>
    <submittedName>
        <fullName evidence="2">Uncharacterized protein</fullName>
    </submittedName>
</protein>
<dbReference type="GeneID" id="13013537"/>
<dbReference type="EMBL" id="CP003531">
    <property type="protein sequence ID" value="AFK51641.1"/>
    <property type="molecule type" value="Genomic_DNA"/>
</dbReference>
<reference evidence="2 3" key="1">
    <citation type="journal article" date="2012" name="J. Bacteriol.">
        <title>Complete genome sequence of the hyperthermophilic cellulolytic Crenarchaeon 'Thermogladius cellulolyticus' 1633.</title>
        <authorList>
            <person name="Mardanov A.V."/>
            <person name="Kochetkova T.V."/>
            <person name="Beletsky A.V."/>
            <person name="Bonch-Osmolovskaya E.A."/>
            <person name="Ravin N.V."/>
            <person name="Skryabin K.G."/>
        </authorList>
    </citation>
    <scope>NUCLEOTIDE SEQUENCE [LARGE SCALE GENOMIC DNA]</scope>
    <source>
        <strain evidence="3">DSM 22663 / VKM B-2946 / 1633</strain>
    </source>
</reference>
<keyword evidence="1" id="KW-0472">Membrane</keyword>
<evidence type="ECO:0000313" key="2">
    <source>
        <dbReference type="EMBL" id="AFK51641.1"/>
    </source>
</evidence>
<evidence type="ECO:0000256" key="1">
    <source>
        <dbReference type="SAM" id="Phobius"/>
    </source>
</evidence>
<sequence>MSRLQTGLRALMYGYVIRVFPIVSLAGFVVSAYGWFRLYQWSKNRALILALVGVLAIIGLNVTLVLTPPQQVTGLSENMTSSEMANALVALENQLESPLTVVTLVVPSIGLLFESTGLILLRKLYNGRPPLVAPALLIAYGLLLLAPLVYLPWIEAGIKSVRESLVNGSLNTTTALSSLGQLYLPFNIVEFVVMFTSLLAYIVLAFFFYNMSRSAEE</sequence>
<dbReference type="STRING" id="1184251.TCELL_1218"/>
<keyword evidence="3" id="KW-1185">Reference proteome</keyword>
<feature type="transmembrane region" description="Helical" evidence="1">
    <location>
        <begin position="99"/>
        <end position="121"/>
    </location>
</feature>
<dbReference type="RefSeq" id="WP_014737891.1">
    <property type="nucleotide sequence ID" value="NC_017954.1"/>
</dbReference>
<keyword evidence="1" id="KW-1133">Transmembrane helix</keyword>
<keyword evidence="1" id="KW-0812">Transmembrane</keyword>
<accession>I3TFV3</accession>